<dbReference type="Gene3D" id="3.30.530.20">
    <property type="match status" value="2"/>
</dbReference>
<evidence type="ECO:0000313" key="4">
    <source>
        <dbReference type="Proteomes" id="UP001324380"/>
    </source>
</evidence>
<evidence type="ECO:0000259" key="2">
    <source>
        <dbReference type="Pfam" id="PF08327"/>
    </source>
</evidence>
<name>A0ABZ0TJM2_9SPHI</name>
<dbReference type="Pfam" id="PF08327">
    <property type="entry name" value="AHSA1"/>
    <property type="match status" value="2"/>
</dbReference>
<sequence>MLWRTSKHWLNKPKKQKIMETIELNTIRKEIRVTASQQTAFEVFVNQMGLWWPASGHNDDCPMVKVGLEAKAGGRWIGYNSDGKERDLGKVLIYEPYTLFALDWQTDANFQYNPELHSEVRVEFIPEGPKSTRVTLTHKDLNVLGDLQNAADINEGWSDVLAVYQQFATNYTTRIQVNANPQEAEKAISQVAGWWAKNFEGSAAKLRDQFTVRFGETFVDFEIADLIPGDTIVWEVKDCFLHWQADKTEWNGTRVVWELIPENNGTKIIMTHIGLTPEVECYENCRTGWTEHINQSMHNFINTGKGEPQ</sequence>
<proteinExistence type="inferred from homology"/>
<feature type="domain" description="Activator of Hsp90 ATPase homologue 1/2-like C-terminal" evidence="2">
    <location>
        <begin position="223"/>
        <end position="295"/>
    </location>
</feature>
<dbReference type="SUPFAM" id="SSF55961">
    <property type="entry name" value="Bet v1-like"/>
    <property type="match status" value="2"/>
</dbReference>
<comment type="similarity">
    <text evidence="1">Belongs to the AHA1 family.</text>
</comment>
<dbReference type="InterPro" id="IPR023393">
    <property type="entry name" value="START-like_dom_sf"/>
</dbReference>
<organism evidence="3 4">
    <name type="scientific">Mucilaginibacter sabulilitoris</name>
    <dbReference type="NCBI Taxonomy" id="1173583"/>
    <lineage>
        <taxon>Bacteria</taxon>
        <taxon>Pseudomonadati</taxon>
        <taxon>Bacteroidota</taxon>
        <taxon>Sphingobacteriia</taxon>
        <taxon>Sphingobacteriales</taxon>
        <taxon>Sphingobacteriaceae</taxon>
        <taxon>Mucilaginibacter</taxon>
    </lineage>
</organism>
<protein>
    <submittedName>
        <fullName evidence="3">SRPBCC family protein</fullName>
    </submittedName>
</protein>
<evidence type="ECO:0000313" key="3">
    <source>
        <dbReference type="EMBL" id="WPU93147.1"/>
    </source>
</evidence>
<keyword evidence="4" id="KW-1185">Reference proteome</keyword>
<evidence type="ECO:0000256" key="1">
    <source>
        <dbReference type="ARBA" id="ARBA00006817"/>
    </source>
</evidence>
<dbReference type="RefSeq" id="WP_321562299.1">
    <property type="nucleotide sequence ID" value="NZ_CP139558.1"/>
</dbReference>
<gene>
    <name evidence="3" type="ORF">SNE25_27905</name>
</gene>
<dbReference type="EMBL" id="CP139558">
    <property type="protein sequence ID" value="WPU93147.1"/>
    <property type="molecule type" value="Genomic_DNA"/>
</dbReference>
<dbReference type="InterPro" id="IPR013538">
    <property type="entry name" value="ASHA1/2-like_C"/>
</dbReference>
<dbReference type="Proteomes" id="UP001324380">
    <property type="component" value="Chromosome"/>
</dbReference>
<accession>A0ABZ0TJM2</accession>
<feature type="domain" description="Activator of Hsp90 ATPase homologue 1/2-like C-terminal" evidence="2">
    <location>
        <begin position="51"/>
        <end position="161"/>
    </location>
</feature>
<reference evidence="3 4" key="1">
    <citation type="submission" date="2023-11" db="EMBL/GenBank/DDBJ databases">
        <title>Analysis of the Genomes of Mucilaginibacter gossypii cycad 4 and M. sabulilitoris SNA2: microbes with the potential for plant growth promotion.</title>
        <authorList>
            <person name="Hirsch A.M."/>
            <person name="Humm E."/>
            <person name="Rubbi M."/>
            <person name="Del Vecchio G."/>
            <person name="Ha S.M."/>
            <person name="Pellegrini M."/>
            <person name="Gunsalus R.P."/>
        </authorList>
    </citation>
    <scope>NUCLEOTIDE SEQUENCE [LARGE SCALE GENOMIC DNA]</scope>
    <source>
        <strain evidence="3 4">SNA2</strain>
    </source>
</reference>
<dbReference type="CDD" id="cd07814">
    <property type="entry name" value="SRPBCC_CalC_Aha1-like"/>
    <property type="match status" value="1"/>
</dbReference>